<evidence type="ECO:0000313" key="6">
    <source>
        <dbReference type="Proteomes" id="UP000323994"/>
    </source>
</evidence>
<evidence type="ECO:0000259" key="4">
    <source>
        <dbReference type="Pfam" id="PF16344"/>
    </source>
</evidence>
<dbReference type="GO" id="GO:0016989">
    <property type="term" value="F:sigma factor antagonist activity"/>
    <property type="evidence" value="ECO:0007669"/>
    <property type="project" value="TreeGrafter"/>
</dbReference>
<dbReference type="InterPro" id="IPR032508">
    <property type="entry name" value="FecR_C"/>
</dbReference>
<gene>
    <name evidence="5" type="ORF">FEM33_13590</name>
</gene>
<dbReference type="Gene3D" id="3.55.50.30">
    <property type="match status" value="1"/>
</dbReference>
<reference evidence="5 6" key="1">
    <citation type="submission" date="2019-05" db="EMBL/GenBank/DDBJ databases">
        <authorList>
            <person name="Qu J.-H."/>
        </authorList>
    </citation>
    <scope>NUCLEOTIDE SEQUENCE [LARGE SCALE GENOMIC DNA]</scope>
    <source>
        <strain evidence="5 6">NS28</strain>
    </source>
</reference>
<protein>
    <submittedName>
        <fullName evidence="5">DUF4974 domain-containing protein</fullName>
    </submittedName>
</protein>
<name>A0A5M8QVH4_9BACT</name>
<dbReference type="Pfam" id="PF04773">
    <property type="entry name" value="FecR"/>
    <property type="match status" value="1"/>
</dbReference>
<dbReference type="PANTHER" id="PTHR30273:SF2">
    <property type="entry name" value="PROTEIN FECR"/>
    <property type="match status" value="1"/>
</dbReference>
<feature type="transmembrane region" description="Helical" evidence="2">
    <location>
        <begin position="68"/>
        <end position="88"/>
    </location>
</feature>
<dbReference type="AlphaFoldDB" id="A0A5M8QVH4"/>
<dbReference type="Proteomes" id="UP000323994">
    <property type="component" value="Unassembled WGS sequence"/>
</dbReference>
<keyword evidence="2" id="KW-0472">Membrane</keyword>
<feature type="domain" description="FecR protein" evidence="3">
    <location>
        <begin position="160"/>
        <end position="254"/>
    </location>
</feature>
<dbReference type="PANTHER" id="PTHR30273">
    <property type="entry name" value="PERIPLASMIC SIGNAL SENSOR AND SIGMA FACTOR ACTIVATOR FECR-RELATED"/>
    <property type="match status" value="1"/>
</dbReference>
<dbReference type="Gene3D" id="2.60.120.1440">
    <property type="match status" value="1"/>
</dbReference>
<proteinExistence type="predicted"/>
<comment type="caution">
    <text evidence="5">The sequence shown here is derived from an EMBL/GenBank/DDBJ whole genome shotgun (WGS) entry which is preliminary data.</text>
</comment>
<feature type="domain" description="Protein FecR C-terminal" evidence="4">
    <location>
        <begin position="302"/>
        <end position="370"/>
    </location>
</feature>
<dbReference type="InterPro" id="IPR006860">
    <property type="entry name" value="FecR"/>
</dbReference>
<feature type="region of interest" description="Disordered" evidence="1">
    <location>
        <begin position="1"/>
        <end position="23"/>
    </location>
</feature>
<dbReference type="Pfam" id="PF16344">
    <property type="entry name" value="FecR_C"/>
    <property type="match status" value="1"/>
</dbReference>
<dbReference type="OrthoDB" id="1452822at2"/>
<evidence type="ECO:0000256" key="2">
    <source>
        <dbReference type="SAM" id="Phobius"/>
    </source>
</evidence>
<evidence type="ECO:0000313" key="5">
    <source>
        <dbReference type="EMBL" id="KAA6439298.1"/>
    </source>
</evidence>
<dbReference type="RefSeq" id="WP_139012548.1">
    <property type="nucleotide sequence ID" value="NZ_VBSN01000038.1"/>
</dbReference>
<organism evidence="5 6">
    <name type="scientific">Dyadobacter flavalbus</name>
    <dbReference type="NCBI Taxonomy" id="2579942"/>
    <lineage>
        <taxon>Bacteria</taxon>
        <taxon>Pseudomonadati</taxon>
        <taxon>Bacteroidota</taxon>
        <taxon>Cytophagia</taxon>
        <taxon>Cytophagales</taxon>
        <taxon>Spirosomataceae</taxon>
        <taxon>Dyadobacter</taxon>
    </lineage>
</organism>
<evidence type="ECO:0000259" key="3">
    <source>
        <dbReference type="Pfam" id="PF04773"/>
    </source>
</evidence>
<dbReference type="PIRSF" id="PIRSF018266">
    <property type="entry name" value="FecR"/>
    <property type="match status" value="1"/>
</dbReference>
<dbReference type="EMBL" id="VBSN01000038">
    <property type="protein sequence ID" value="KAA6439298.1"/>
    <property type="molecule type" value="Genomic_DNA"/>
</dbReference>
<keyword evidence="2" id="KW-0812">Transmembrane</keyword>
<dbReference type="InterPro" id="IPR012373">
    <property type="entry name" value="Ferrdict_sens_TM"/>
</dbReference>
<keyword evidence="2" id="KW-1133">Transmembrane helix</keyword>
<keyword evidence="6" id="KW-1185">Reference proteome</keyword>
<accession>A0A5M8QVH4</accession>
<sequence length="372" mass="41499">MKKRLRKSPASLPSAGLSEEDEKVAARTRTLMQWLREESLPGPEKEALRLRIEDTISQKTERSFSSSWIAMAASIALLLMAGAGYLLLRQNTGSAMQEVASKLASDAVETRLQLADKRIIRLSEQNASLVYEKNGARIQIDSASVIEQQIAGRDQQFNTLTVPYGKRSTITLIDGTKIWLNSGSKLVYPAQFDDDTREVYLEGQAYFSVAHSDEAPFYVHSKHMKIRVLGTEFDISAYDDDVQTSAVLVKGSIELTANPNALFGAKNQKISPGTMAVFTPETRELATSQVNVEPYISWKEGYLIFKKAPLPDIFKKLSRYYSADIQLGSTTARDVTFSGTLDLGEDITLVLESIAITTSLKYQQTERRFIFR</sequence>
<evidence type="ECO:0000256" key="1">
    <source>
        <dbReference type="SAM" id="MobiDB-lite"/>
    </source>
</evidence>